<keyword evidence="3 5" id="KW-1133">Transmembrane helix</keyword>
<evidence type="ECO:0000256" key="2">
    <source>
        <dbReference type="ARBA" id="ARBA00022692"/>
    </source>
</evidence>
<comment type="caution">
    <text evidence="6">The sequence shown here is derived from an EMBL/GenBank/DDBJ whole genome shotgun (WGS) entry which is preliminary data.</text>
</comment>
<dbReference type="EMBL" id="BARU01007763">
    <property type="protein sequence ID" value="GAH47200.1"/>
    <property type="molecule type" value="Genomic_DNA"/>
</dbReference>
<evidence type="ECO:0000256" key="4">
    <source>
        <dbReference type="ARBA" id="ARBA00023136"/>
    </source>
</evidence>
<dbReference type="SUPFAM" id="SSF161098">
    <property type="entry name" value="MetI-like"/>
    <property type="match status" value="1"/>
</dbReference>
<keyword evidence="2 5" id="KW-0812">Transmembrane</keyword>
<keyword evidence="4 5" id="KW-0472">Membrane</keyword>
<organism evidence="6">
    <name type="scientific">marine sediment metagenome</name>
    <dbReference type="NCBI Taxonomy" id="412755"/>
    <lineage>
        <taxon>unclassified sequences</taxon>
        <taxon>metagenomes</taxon>
        <taxon>ecological metagenomes</taxon>
    </lineage>
</organism>
<dbReference type="GO" id="GO:0016020">
    <property type="term" value="C:membrane"/>
    <property type="evidence" value="ECO:0007669"/>
    <property type="project" value="UniProtKB-SubCell"/>
</dbReference>
<proteinExistence type="predicted"/>
<feature type="transmembrane region" description="Helical" evidence="5">
    <location>
        <begin position="6"/>
        <end position="29"/>
    </location>
</feature>
<gene>
    <name evidence="6" type="ORF">S03H2_15284</name>
</gene>
<evidence type="ECO:0008006" key="7">
    <source>
        <dbReference type="Google" id="ProtNLM"/>
    </source>
</evidence>
<reference evidence="6" key="1">
    <citation type="journal article" date="2014" name="Front. Microbiol.">
        <title>High frequency of phylogenetically diverse reductive dehalogenase-homologous genes in deep subseafloor sedimentary metagenomes.</title>
        <authorList>
            <person name="Kawai M."/>
            <person name="Futagami T."/>
            <person name="Toyoda A."/>
            <person name="Takaki Y."/>
            <person name="Nishi S."/>
            <person name="Hori S."/>
            <person name="Arai W."/>
            <person name="Tsubouchi T."/>
            <person name="Morono Y."/>
            <person name="Uchiyama I."/>
            <person name="Ito T."/>
            <person name="Fujiyama A."/>
            <person name="Inagaki F."/>
            <person name="Takami H."/>
        </authorList>
    </citation>
    <scope>NUCLEOTIDE SEQUENCE</scope>
    <source>
        <strain evidence="6">Expedition CK06-06</strain>
    </source>
</reference>
<evidence type="ECO:0000313" key="6">
    <source>
        <dbReference type="EMBL" id="GAH47200.1"/>
    </source>
</evidence>
<dbReference type="InterPro" id="IPR035906">
    <property type="entry name" value="MetI-like_sf"/>
</dbReference>
<evidence type="ECO:0000256" key="5">
    <source>
        <dbReference type="SAM" id="Phobius"/>
    </source>
</evidence>
<sequence>MGKYMVDYVGMSAGAVIAAVFPVILALIFQKYLIKGLTAGAIKGQIDQR</sequence>
<dbReference type="AlphaFoldDB" id="X1GQQ6"/>
<evidence type="ECO:0000256" key="1">
    <source>
        <dbReference type="ARBA" id="ARBA00004141"/>
    </source>
</evidence>
<comment type="subcellular location">
    <subcellularLocation>
        <location evidence="1">Membrane</location>
        <topology evidence="1">Multi-pass membrane protein</topology>
    </subcellularLocation>
</comment>
<accession>X1GQQ6</accession>
<protein>
    <recommendedName>
        <fullName evidence="7">ABC transmembrane type-1 domain-containing protein</fullName>
    </recommendedName>
</protein>
<evidence type="ECO:0000256" key="3">
    <source>
        <dbReference type="ARBA" id="ARBA00022989"/>
    </source>
</evidence>
<name>X1GQQ6_9ZZZZ</name>